<dbReference type="PANTHER" id="PTHR45527:SF1">
    <property type="entry name" value="FATTY ACID SYNTHASE"/>
    <property type="match status" value="1"/>
</dbReference>
<dbReference type="PROSITE" id="PS50075">
    <property type="entry name" value="CARRIER"/>
    <property type="match status" value="1"/>
</dbReference>
<accession>A0A505D903</accession>
<sequence>MTGEENLEDSGRPVTDSERKLAALWADVLGVPMERIRRTDNFFEIGGTSRAAARLVIALERRLTIGEFARTPSLTHLADLLDQRVTVSGVAAVGG</sequence>
<dbReference type="EMBL" id="VCHX02000161">
    <property type="protein sequence ID" value="TPQ19317.1"/>
    <property type="molecule type" value="Genomic_DNA"/>
</dbReference>
<dbReference type="Proteomes" id="UP000317378">
    <property type="component" value="Unassembled WGS sequence"/>
</dbReference>
<feature type="domain" description="Carrier" evidence="1">
    <location>
        <begin position="12"/>
        <end position="95"/>
    </location>
</feature>
<dbReference type="Pfam" id="PF00550">
    <property type="entry name" value="PP-binding"/>
    <property type="match status" value="1"/>
</dbReference>
<dbReference type="GO" id="GO:0043041">
    <property type="term" value="P:amino acid activation for nonribosomal peptide biosynthetic process"/>
    <property type="evidence" value="ECO:0007669"/>
    <property type="project" value="TreeGrafter"/>
</dbReference>
<reference evidence="2 3" key="1">
    <citation type="submission" date="2019-06" db="EMBL/GenBank/DDBJ databases">
        <title>Streptomyces sporangiiformans sp. nov., a novel actinomycete isolated from soil in Mount Song.</title>
        <authorList>
            <person name="Han L."/>
        </authorList>
    </citation>
    <scope>NUCLEOTIDE SEQUENCE [LARGE SCALE GENOMIC DNA]</scope>
    <source>
        <strain evidence="2 3">NEAU-SSA 1</strain>
    </source>
</reference>
<dbReference type="InterPro" id="IPR009081">
    <property type="entry name" value="PP-bd_ACP"/>
</dbReference>
<dbReference type="GO" id="GO:0044550">
    <property type="term" value="P:secondary metabolite biosynthetic process"/>
    <property type="evidence" value="ECO:0007669"/>
    <property type="project" value="TreeGrafter"/>
</dbReference>
<dbReference type="AlphaFoldDB" id="A0A505D903"/>
<proteinExistence type="predicted"/>
<dbReference type="PANTHER" id="PTHR45527">
    <property type="entry name" value="NONRIBOSOMAL PEPTIDE SYNTHETASE"/>
    <property type="match status" value="1"/>
</dbReference>
<dbReference type="InterPro" id="IPR036736">
    <property type="entry name" value="ACP-like_sf"/>
</dbReference>
<dbReference type="RefSeq" id="WP_119103051.1">
    <property type="nucleotide sequence ID" value="NZ_QXMJ01000161.1"/>
</dbReference>
<dbReference type="GO" id="GO:0005737">
    <property type="term" value="C:cytoplasm"/>
    <property type="evidence" value="ECO:0007669"/>
    <property type="project" value="TreeGrafter"/>
</dbReference>
<dbReference type="SUPFAM" id="SSF47336">
    <property type="entry name" value="ACP-like"/>
    <property type="match status" value="1"/>
</dbReference>
<organism evidence="2 3">
    <name type="scientific">Streptomyces sporangiiformans</name>
    <dbReference type="NCBI Taxonomy" id="2315329"/>
    <lineage>
        <taxon>Bacteria</taxon>
        <taxon>Bacillati</taxon>
        <taxon>Actinomycetota</taxon>
        <taxon>Actinomycetes</taxon>
        <taxon>Kitasatosporales</taxon>
        <taxon>Streptomycetaceae</taxon>
        <taxon>Streptomyces</taxon>
    </lineage>
</organism>
<comment type="caution">
    <text evidence="2">The sequence shown here is derived from an EMBL/GenBank/DDBJ whole genome shotgun (WGS) entry which is preliminary data.</text>
</comment>
<dbReference type="OrthoDB" id="2085352at2"/>
<gene>
    <name evidence="2" type="ORF">FGD71_026540</name>
</gene>
<name>A0A505D903_9ACTN</name>
<evidence type="ECO:0000313" key="3">
    <source>
        <dbReference type="Proteomes" id="UP000317378"/>
    </source>
</evidence>
<evidence type="ECO:0000259" key="1">
    <source>
        <dbReference type="PROSITE" id="PS50075"/>
    </source>
</evidence>
<dbReference type="Gene3D" id="1.10.1200.10">
    <property type="entry name" value="ACP-like"/>
    <property type="match status" value="1"/>
</dbReference>
<protein>
    <recommendedName>
        <fullName evidence="1">Carrier domain-containing protein</fullName>
    </recommendedName>
</protein>
<dbReference type="GO" id="GO:0031177">
    <property type="term" value="F:phosphopantetheine binding"/>
    <property type="evidence" value="ECO:0007669"/>
    <property type="project" value="TreeGrafter"/>
</dbReference>
<keyword evidence="3" id="KW-1185">Reference proteome</keyword>
<evidence type="ECO:0000313" key="2">
    <source>
        <dbReference type="EMBL" id="TPQ19317.1"/>
    </source>
</evidence>